<evidence type="ECO:0000256" key="1">
    <source>
        <dbReference type="SAM" id="MobiDB-lite"/>
    </source>
</evidence>
<feature type="compositionally biased region" description="Basic and acidic residues" evidence="1">
    <location>
        <begin position="1"/>
        <end position="11"/>
    </location>
</feature>
<feature type="non-terminal residue" evidence="2">
    <location>
        <position position="47"/>
    </location>
</feature>
<gene>
    <name evidence="2" type="ORF">TSPGSL018_2726</name>
</gene>
<sequence length="47" mass="5102">MTESQTEEKTGECQLSQAALPASGGGDGSRIWNRTHTLGCSQPCWQY</sequence>
<proteinExistence type="predicted"/>
<dbReference type="EMBL" id="GBEZ01001256">
    <property type="protein sequence ID" value="JAC83703.1"/>
    <property type="molecule type" value="Transcribed_RNA"/>
</dbReference>
<organism evidence="2">
    <name type="scientific">Tetraselmis sp. GSL018</name>
    <dbReference type="NCBI Taxonomy" id="582737"/>
    <lineage>
        <taxon>Eukaryota</taxon>
        <taxon>Viridiplantae</taxon>
        <taxon>Chlorophyta</taxon>
        <taxon>core chlorophytes</taxon>
        <taxon>Chlorodendrophyceae</taxon>
        <taxon>Chlorodendrales</taxon>
        <taxon>Chlorodendraceae</taxon>
        <taxon>Tetraselmis</taxon>
    </lineage>
</organism>
<protein>
    <submittedName>
        <fullName evidence="2">Uncharacterized protein</fullName>
    </submittedName>
</protein>
<name>A0A061SHF6_9CHLO</name>
<feature type="region of interest" description="Disordered" evidence="1">
    <location>
        <begin position="1"/>
        <end position="28"/>
    </location>
</feature>
<dbReference type="AlphaFoldDB" id="A0A061SHF6"/>
<accession>A0A061SHF6</accession>
<reference evidence="2" key="1">
    <citation type="submission" date="2014-05" db="EMBL/GenBank/DDBJ databases">
        <title>The transcriptome of the halophilic microalga Tetraselmis sp. GSL018 isolated from the Great Salt Lake, Utah.</title>
        <authorList>
            <person name="Jinkerson R.E."/>
            <person name="D'Adamo S."/>
            <person name="Posewitz M.C."/>
        </authorList>
    </citation>
    <scope>NUCLEOTIDE SEQUENCE</scope>
    <source>
        <strain evidence="2">GSL018</strain>
    </source>
</reference>
<evidence type="ECO:0000313" key="2">
    <source>
        <dbReference type="EMBL" id="JAC83703.1"/>
    </source>
</evidence>